<dbReference type="Pfam" id="PF25325">
    <property type="entry name" value="EF-hand_EFHB_C"/>
    <property type="match status" value="1"/>
</dbReference>
<proteinExistence type="predicted"/>
<name>A0ABN8L726_CHISP</name>
<evidence type="ECO:0000313" key="3">
    <source>
        <dbReference type="Proteomes" id="UP001153292"/>
    </source>
</evidence>
<evidence type="ECO:0000313" key="2">
    <source>
        <dbReference type="EMBL" id="CAH2984491.1"/>
    </source>
</evidence>
<protein>
    <recommendedName>
        <fullName evidence="1">EFHB C-terminal EF-hand domain-containing protein</fullName>
    </recommendedName>
</protein>
<gene>
    <name evidence="2" type="ORF">CHILSU_LOCUS4443</name>
</gene>
<dbReference type="EMBL" id="OU963912">
    <property type="protein sequence ID" value="CAH2984491.1"/>
    <property type="molecule type" value="Genomic_DNA"/>
</dbReference>
<dbReference type="InterPro" id="IPR057428">
    <property type="entry name" value="EFHB_EF-hand_C"/>
</dbReference>
<accession>A0ABN8L726</accession>
<feature type="domain" description="EFHB C-terminal EF-hand" evidence="1">
    <location>
        <begin position="455"/>
        <end position="523"/>
    </location>
</feature>
<evidence type="ECO:0000259" key="1">
    <source>
        <dbReference type="Pfam" id="PF25325"/>
    </source>
</evidence>
<organism evidence="2 3">
    <name type="scientific">Chilo suppressalis</name>
    <name type="common">Asiatic rice borer moth</name>
    <dbReference type="NCBI Taxonomy" id="168631"/>
    <lineage>
        <taxon>Eukaryota</taxon>
        <taxon>Metazoa</taxon>
        <taxon>Ecdysozoa</taxon>
        <taxon>Arthropoda</taxon>
        <taxon>Hexapoda</taxon>
        <taxon>Insecta</taxon>
        <taxon>Pterygota</taxon>
        <taxon>Neoptera</taxon>
        <taxon>Endopterygota</taxon>
        <taxon>Lepidoptera</taxon>
        <taxon>Glossata</taxon>
        <taxon>Ditrysia</taxon>
        <taxon>Pyraloidea</taxon>
        <taxon>Crambidae</taxon>
        <taxon>Crambinae</taxon>
        <taxon>Chilo</taxon>
    </lineage>
</organism>
<reference evidence="2" key="1">
    <citation type="submission" date="2021-12" db="EMBL/GenBank/DDBJ databases">
        <authorList>
            <person name="King R."/>
        </authorList>
    </citation>
    <scope>NUCLEOTIDE SEQUENCE</scope>
</reference>
<sequence length="530" mass="60856">MIIIKYQKYSIMSKYCGTSGGKGNFGMFSERDKKICAAGVPTSQHSNYVASSLEHYLMQEEVDALLSDSIIPSVKPQKLLPLRRPPIKDMRNAGPFTEAATLINPPNKTKFETLIDDFKETCYASYWKKTVGKVSDPVPILPHGFNVMTTLGKKLPPCEQLYDVVMPKVPLPDKTPLSKSPGYQTNRKYCAPGYNPNMTFGTKVNVDPRGKFVKSCLHYENIKQGNFMKIPASTVLSNFQDRKRSQLSIAMEPNHNISCLRKGYAFGDLQPPSNVVECLTTCDLNPDRQFYLKCLAHLNIVRKFLSKRFESTFFRRFYLNLRYCDESKTGWLPKEIVYKYCNDILIRINPTLLEPLLSMWNAFNGTNIEYNIFTNIINFTLVTPELPKVWDVSESCLDFRTTYKEMVKPDQEVYNRRMAGLPSGRYFDKDNPVTPNGYSSADRICLPHESDAKICLNPSVMTLLGVSHRDMYAKRDKDTVRKVFERAGEKFDDDQFNVIWDNSRKYHLHGWVSFETFRRSVIEVTAKVTK</sequence>
<keyword evidence="3" id="KW-1185">Reference proteome</keyword>
<dbReference type="Proteomes" id="UP001153292">
    <property type="component" value="Chromosome 19"/>
</dbReference>